<feature type="domain" description="Toprim" evidence="8">
    <location>
        <begin position="278"/>
        <end position="367"/>
    </location>
</feature>
<evidence type="ECO:0000256" key="3">
    <source>
        <dbReference type="ARBA" id="ARBA00022679"/>
    </source>
</evidence>
<evidence type="ECO:0000256" key="4">
    <source>
        <dbReference type="ARBA" id="ARBA00022695"/>
    </source>
</evidence>
<dbReference type="AlphaFoldDB" id="A0A5P3AEQ7"/>
<accession>A0A5P3AEQ7</accession>
<evidence type="ECO:0000256" key="6">
    <source>
        <dbReference type="ARBA" id="ARBA00023163"/>
    </source>
</evidence>
<evidence type="ECO:0000313" key="10">
    <source>
        <dbReference type="EMBL" id="QEW27847.1"/>
    </source>
</evidence>
<dbReference type="GO" id="GO:0016779">
    <property type="term" value="F:nucleotidyltransferase activity"/>
    <property type="evidence" value="ECO:0007669"/>
    <property type="project" value="UniProtKB-KW"/>
</dbReference>
<dbReference type="GO" id="GO:1990077">
    <property type="term" value="C:primosome complex"/>
    <property type="evidence" value="ECO:0007669"/>
    <property type="project" value="UniProtKB-KW"/>
</dbReference>
<evidence type="ECO:0000259" key="8">
    <source>
        <dbReference type="Pfam" id="PF13362"/>
    </source>
</evidence>
<dbReference type="GO" id="GO:0000428">
    <property type="term" value="C:DNA-directed RNA polymerase complex"/>
    <property type="evidence" value="ECO:0007669"/>
    <property type="project" value="UniProtKB-KW"/>
</dbReference>
<protein>
    <submittedName>
        <fullName evidence="10">Conjugative transfer relaxase protein TraI</fullName>
    </submittedName>
</protein>
<dbReference type="InterPro" id="IPR006171">
    <property type="entry name" value="TOPRIM_dom"/>
</dbReference>
<gene>
    <name evidence="10" type="ORF">RIdsm_03668</name>
</gene>
<dbReference type="EMBL" id="CP031598">
    <property type="protein sequence ID" value="QEW27847.1"/>
    <property type="molecule type" value="Genomic_DNA"/>
</dbReference>
<dbReference type="KEGG" id="rid:RIdsm_03668"/>
<evidence type="ECO:0000256" key="5">
    <source>
        <dbReference type="ARBA" id="ARBA00022705"/>
    </source>
</evidence>
<keyword evidence="1" id="KW-0240">DNA-directed RNA polymerase</keyword>
<keyword evidence="5" id="KW-0235">DNA replication</keyword>
<dbReference type="InterPro" id="IPR055570">
    <property type="entry name" value="DUF7146"/>
</dbReference>
<feature type="domain" description="DUF7146" evidence="9">
    <location>
        <begin position="138"/>
        <end position="255"/>
    </location>
</feature>
<dbReference type="Gene3D" id="3.90.580.10">
    <property type="entry name" value="Zinc finger, CHC2-type domain"/>
    <property type="match status" value="1"/>
</dbReference>
<proteinExistence type="predicted"/>
<evidence type="ECO:0000313" key="11">
    <source>
        <dbReference type="Proteomes" id="UP000325785"/>
    </source>
</evidence>
<feature type="compositionally biased region" description="Basic and acidic residues" evidence="7">
    <location>
        <begin position="111"/>
        <end position="137"/>
    </location>
</feature>
<organism evidence="10 11">
    <name type="scientific">Roseovarius indicus</name>
    <dbReference type="NCBI Taxonomy" id="540747"/>
    <lineage>
        <taxon>Bacteria</taxon>
        <taxon>Pseudomonadati</taxon>
        <taxon>Pseudomonadota</taxon>
        <taxon>Alphaproteobacteria</taxon>
        <taxon>Rhodobacterales</taxon>
        <taxon>Roseobacteraceae</taxon>
        <taxon>Roseovarius</taxon>
    </lineage>
</organism>
<dbReference type="GO" id="GO:0008270">
    <property type="term" value="F:zinc ion binding"/>
    <property type="evidence" value="ECO:0007669"/>
    <property type="project" value="InterPro"/>
</dbReference>
<keyword evidence="2" id="KW-0639">Primosome</keyword>
<sequence length="385" mass="42884">MPRQTYSLEEIKHMLNDRVEDVAEHYAPPRGGWYKAQGRYFTLNPGRADRTVGSFCVHLAGAKRGRWNDYAIREGGDLIDLIELSLGCTRREALAEARRFLGLSTQNPETEAQRKERQRRLDVQRRQRESDEREKQARKSKAALAIWLSGQEHLRGTPVDYYLKGRGIDLTRLGRQPGALRYLPECSYYDEDPETGEVIEAKLPAMAAIISNAKGQQVALHRTYLGLDAAGQWAKAGVRQPKKVLGQYGGAAVNLWRGIGPRGGKPASLPQCPKNTHVFVTEGIEDALSMVLLNPEARVLAAVSLGNLAQLQLPENVARITLVADLDENEDARKALHRAIAAHRAKGRDVRLWQNSFGGKDLNDALKLALVKKDEDEVGKEDEDA</sequence>
<keyword evidence="4" id="KW-0548">Nucleotidyltransferase</keyword>
<dbReference type="InterPro" id="IPR036977">
    <property type="entry name" value="DNA_primase_Znf_CHC2"/>
</dbReference>
<keyword evidence="6" id="KW-0804">Transcription</keyword>
<reference evidence="10 11" key="1">
    <citation type="submission" date="2018-08" db="EMBL/GenBank/DDBJ databases">
        <title>Genetic Globetrotter - A new plasmid hitch-hiking vast phylogenetic and geographic distances.</title>
        <authorList>
            <person name="Vollmers J."/>
            <person name="Petersen J."/>
        </authorList>
    </citation>
    <scope>NUCLEOTIDE SEQUENCE [LARGE SCALE GENOMIC DNA]</scope>
    <source>
        <strain evidence="10 11">DSM 26383</strain>
    </source>
</reference>
<dbReference type="RefSeq" id="WP_057819868.1">
    <property type="nucleotide sequence ID" value="NZ_CP031598.1"/>
</dbReference>
<dbReference type="Pfam" id="PF23639">
    <property type="entry name" value="DUF7146"/>
    <property type="match status" value="1"/>
</dbReference>
<dbReference type="GO" id="GO:0006269">
    <property type="term" value="P:DNA replication, synthesis of primer"/>
    <property type="evidence" value="ECO:0007669"/>
    <property type="project" value="UniProtKB-KW"/>
</dbReference>
<feature type="region of interest" description="Disordered" evidence="7">
    <location>
        <begin position="105"/>
        <end position="137"/>
    </location>
</feature>
<evidence type="ECO:0000259" key="9">
    <source>
        <dbReference type="Pfam" id="PF23639"/>
    </source>
</evidence>
<dbReference type="SUPFAM" id="SSF57783">
    <property type="entry name" value="Zinc beta-ribbon"/>
    <property type="match status" value="1"/>
</dbReference>
<dbReference type="GO" id="GO:0003677">
    <property type="term" value="F:DNA binding"/>
    <property type="evidence" value="ECO:0007669"/>
    <property type="project" value="InterPro"/>
</dbReference>
<evidence type="ECO:0000256" key="7">
    <source>
        <dbReference type="SAM" id="MobiDB-lite"/>
    </source>
</evidence>
<name>A0A5P3AEQ7_9RHOB</name>
<evidence type="ECO:0000256" key="1">
    <source>
        <dbReference type="ARBA" id="ARBA00022478"/>
    </source>
</evidence>
<dbReference type="Gene3D" id="3.40.1360.10">
    <property type="match status" value="1"/>
</dbReference>
<dbReference type="Proteomes" id="UP000325785">
    <property type="component" value="Chromosome"/>
</dbReference>
<keyword evidence="3" id="KW-0808">Transferase</keyword>
<evidence type="ECO:0000256" key="2">
    <source>
        <dbReference type="ARBA" id="ARBA00022515"/>
    </source>
</evidence>
<dbReference type="Pfam" id="PF13362">
    <property type="entry name" value="Toprim_3"/>
    <property type="match status" value="1"/>
</dbReference>